<dbReference type="AlphaFoldDB" id="V4S015"/>
<dbReference type="Gene3D" id="3.40.50.300">
    <property type="entry name" value="P-loop containing nucleotide triphosphate hydrolases"/>
    <property type="match status" value="1"/>
</dbReference>
<protein>
    <recommendedName>
        <fullName evidence="3">ABC transporter domain-containing protein</fullName>
    </recommendedName>
</protein>
<proteinExistence type="predicted"/>
<dbReference type="SUPFAM" id="SSF52540">
    <property type="entry name" value="P-loop containing nucleoside triphosphate hydrolases"/>
    <property type="match status" value="1"/>
</dbReference>
<evidence type="ECO:0000313" key="2">
    <source>
        <dbReference type="Proteomes" id="UP000030687"/>
    </source>
</evidence>
<organism evidence="1 2">
    <name type="scientific">Citrus clementina</name>
    <name type="common">Clementine</name>
    <name type="synonym">Citrus deliciosa x Citrus sinensis</name>
    <dbReference type="NCBI Taxonomy" id="85681"/>
    <lineage>
        <taxon>Eukaryota</taxon>
        <taxon>Viridiplantae</taxon>
        <taxon>Streptophyta</taxon>
        <taxon>Embryophyta</taxon>
        <taxon>Tracheophyta</taxon>
        <taxon>Spermatophyta</taxon>
        <taxon>Magnoliopsida</taxon>
        <taxon>eudicotyledons</taxon>
        <taxon>Gunneridae</taxon>
        <taxon>Pentapetalae</taxon>
        <taxon>rosids</taxon>
        <taxon>malvids</taxon>
        <taxon>Sapindales</taxon>
        <taxon>Rutaceae</taxon>
        <taxon>Aurantioideae</taxon>
        <taxon>Citrus</taxon>
    </lineage>
</organism>
<reference evidence="1 2" key="1">
    <citation type="submission" date="2013-10" db="EMBL/GenBank/DDBJ databases">
        <authorList>
            <consortium name="International Citrus Genome Consortium"/>
            <person name="Jenkins J."/>
            <person name="Schmutz J."/>
            <person name="Prochnik S."/>
            <person name="Rokhsar D."/>
            <person name="Gmitter F."/>
            <person name="Ollitrault P."/>
            <person name="Machado M."/>
            <person name="Talon M."/>
            <person name="Wincker P."/>
            <person name="Jaillon O."/>
            <person name="Morgante M."/>
        </authorList>
    </citation>
    <scope>NUCLEOTIDE SEQUENCE</scope>
    <source>
        <strain evidence="2">cv. Clemenules</strain>
    </source>
</reference>
<dbReference type="Gramene" id="ESR33547">
    <property type="protein sequence ID" value="ESR33547"/>
    <property type="gene ID" value="CICLE_v10006473mg"/>
</dbReference>
<dbReference type="InterPro" id="IPR027417">
    <property type="entry name" value="P-loop_NTPase"/>
</dbReference>
<name>V4S015_CITCL</name>
<gene>
    <name evidence="1" type="ORF">CICLE_v10006473mg</name>
</gene>
<accession>V4S015</accession>
<evidence type="ECO:0008006" key="3">
    <source>
        <dbReference type="Google" id="ProtNLM"/>
    </source>
</evidence>
<dbReference type="EMBL" id="KI537036">
    <property type="protein sequence ID" value="ESR33547.1"/>
    <property type="molecule type" value="Genomic_DNA"/>
</dbReference>
<dbReference type="STRING" id="85681.V4S015"/>
<evidence type="ECO:0000313" key="1">
    <source>
        <dbReference type="EMBL" id="ESR33547.1"/>
    </source>
</evidence>
<dbReference type="InParanoid" id="V4S015"/>
<dbReference type="KEGG" id="cic:CICLE_v10006473mg"/>
<sequence>MAPTGGEVRRRQKLRIGRHSRHLEDLLTMEPHILISDEPTDHLDTQSIVAVAVTLDEFAEYKEDLRRQI</sequence>
<dbReference type="Proteomes" id="UP000030687">
    <property type="component" value="Unassembled WGS sequence"/>
</dbReference>
<keyword evidence="2" id="KW-1185">Reference proteome</keyword>